<dbReference type="PRINTS" id="PR00081">
    <property type="entry name" value="GDHRDH"/>
</dbReference>
<dbReference type="Gene3D" id="3.40.50.720">
    <property type="entry name" value="NAD(P)-binding Rossmann-like Domain"/>
    <property type="match status" value="1"/>
</dbReference>
<dbReference type="PROSITE" id="PS00061">
    <property type="entry name" value="ADH_SHORT"/>
    <property type="match status" value="1"/>
</dbReference>
<comment type="caution">
    <text evidence="3">The sequence shown here is derived from an EMBL/GenBank/DDBJ whole genome shotgun (WGS) entry which is preliminary data.</text>
</comment>
<dbReference type="InterPro" id="IPR020904">
    <property type="entry name" value="Sc_DH/Rdtase_CS"/>
</dbReference>
<evidence type="ECO:0000256" key="1">
    <source>
        <dbReference type="ARBA" id="ARBA00006484"/>
    </source>
</evidence>
<proteinExistence type="inferred from homology"/>
<dbReference type="InterPro" id="IPR002347">
    <property type="entry name" value="SDR_fam"/>
</dbReference>
<dbReference type="SUPFAM" id="SSF51735">
    <property type="entry name" value="NAD(P)-binding Rossmann-fold domains"/>
    <property type="match status" value="1"/>
</dbReference>
<organism evidence="3 4">
    <name type="scientific">Pseudonocardia ailaonensis</name>
    <dbReference type="NCBI Taxonomy" id="367279"/>
    <lineage>
        <taxon>Bacteria</taxon>
        <taxon>Bacillati</taxon>
        <taxon>Actinomycetota</taxon>
        <taxon>Actinomycetes</taxon>
        <taxon>Pseudonocardiales</taxon>
        <taxon>Pseudonocardiaceae</taxon>
        <taxon>Pseudonocardia</taxon>
    </lineage>
</organism>
<dbReference type="Proteomes" id="UP001500449">
    <property type="component" value="Unassembled WGS sequence"/>
</dbReference>
<dbReference type="PRINTS" id="PR00080">
    <property type="entry name" value="SDRFAMILY"/>
</dbReference>
<evidence type="ECO:0000256" key="2">
    <source>
        <dbReference type="ARBA" id="ARBA00023002"/>
    </source>
</evidence>
<dbReference type="InterPro" id="IPR036291">
    <property type="entry name" value="NAD(P)-bd_dom_sf"/>
</dbReference>
<evidence type="ECO:0000313" key="3">
    <source>
        <dbReference type="EMBL" id="GAA1862662.1"/>
    </source>
</evidence>
<comment type="similarity">
    <text evidence="1">Belongs to the short-chain dehydrogenases/reductases (SDR) family.</text>
</comment>
<gene>
    <name evidence="3" type="primary">fabG_17</name>
    <name evidence="3" type="ORF">GCM10009836_48710</name>
</gene>
<keyword evidence="2" id="KW-0560">Oxidoreductase</keyword>
<dbReference type="PANTHER" id="PTHR42760">
    <property type="entry name" value="SHORT-CHAIN DEHYDROGENASES/REDUCTASES FAMILY MEMBER"/>
    <property type="match status" value="1"/>
</dbReference>
<dbReference type="RefSeq" id="WP_344421381.1">
    <property type="nucleotide sequence ID" value="NZ_BAAAQK010000018.1"/>
</dbReference>
<name>A0ABN2NC75_9PSEU</name>
<dbReference type="Pfam" id="PF13561">
    <property type="entry name" value="adh_short_C2"/>
    <property type="match status" value="1"/>
</dbReference>
<protein>
    <submittedName>
        <fullName evidence="3">3-oxoacyl-[acyl-carrier-protein] reductase</fullName>
    </submittedName>
</protein>
<dbReference type="EMBL" id="BAAAQK010000018">
    <property type="protein sequence ID" value="GAA1862662.1"/>
    <property type="molecule type" value="Genomic_DNA"/>
</dbReference>
<reference evidence="3 4" key="1">
    <citation type="journal article" date="2019" name="Int. J. Syst. Evol. Microbiol.">
        <title>The Global Catalogue of Microorganisms (GCM) 10K type strain sequencing project: providing services to taxonomists for standard genome sequencing and annotation.</title>
        <authorList>
            <consortium name="The Broad Institute Genomics Platform"/>
            <consortium name="The Broad Institute Genome Sequencing Center for Infectious Disease"/>
            <person name="Wu L."/>
            <person name="Ma J."/>
        </authorList>
    </citation>
    <scope>NUCLEOTIDE SEQUENCE [LARGE SCALE GENOMIC DNA]</scope>
    <source>
        <strain evidence="3 4">JCM 16009</strain>
    </source>
</reference>
<evidence type="ECO:0000313" key="4">
    <source>
        <dbReference type="Proteomes" id="UP001500449"/>
    </source>
</evidence>
<dbReference type="PANTHER" id="PTHR42760:SF133">
    <property type="entry name" value="3-OXOACYL-[ACYL-CARRIER-PROTEIN] REDUCTASE"/>
    <property type="match status" value="1"/>
</dbReference>
<accession>A0ABN2NC75</accession>
<keyword evidence="4" id="KW-1185">Reference proteome</keyword>
<sequence length="259" mass="26393">MTSSQDTARDGGLRSTRSALDGRTAVVTGGSGGIGSAIVTAFAARGATVAVVDTDDRARAVAAEVGGLAVIGDLTDPEVPGRIVEQVTDATGRLDILVNAAGIQVRTAAVDITPEDWDRLLAVNLTAAYRLVQAAVQPLAAHHGSITNIVSLSSDRAVAGIVPYGATKAGLLQLTKGLAVELGPLGVRVNAVAPGYVVTPMTAAVLDRQELRDRVMTRIPLGRLADGGDIADVVSFLSCDAARYVTGAVLPVDGGYSIT</sequence>